<proteinExistence type="predicted"/>
<dbReference type="NCBIfam" id="NF047658">
    <property type="entry name" value="HYC_CC_PP"/>
    <property type="match status" value="1"/>
</dbReference>
<protein>
    <submittedName>
        <fullName evidence="1">Uncharacterized protein</fullName>
    </submittedName>
</protein>
<reference evidence="1 2" key="1">
    <citation type="submission" date="2024-09" db="EMBL/GenBank/DDBJ databases">
        <authorList>
            <person name="Sun Q."/>
            <person name="Mori K."/>
        </authorList>
    </citation>
    <scope>NUCLEOTIDE SEQUENCE [LARGE SCALE GENOMIC DNA]</scope>
    <source>
        <strain evidence="1 2">CCM 7765</strain>
    </source>
</reference>
<sequence>MKKLFAFILTFVYLGIATGFSTYSHYCMDRYVETSLWKKDMSKCGVCGMNKSKQASEKNCCKEEHKQVKLEKKHQASQVVYKQFKLFQAIVPAPAYDVSMHKPVINVITGHPVSHAPPNKAYTRLYRLNCTYLI</sequence>
<comment type="caution">
    <text evidence="1">The sequence shown here is derived from an EMBL/GenBank/DDBJ whole genome shotgun (WGS) entry which is preliminary data.</text>
</comment>
<dbReference type="EMBL" id="JBHLWO010000002">
    <property type="protein sequence ID" value="MFC0318522.1"/>
    <property type="molecule type" value="Genomic_DNA"/>
</dbReference>
<keyword evidence="2" id="KW-1185">Reference proteome</keyword>
<evidence type="ECO:0000313" key="2">
    <source>
        <dbReference type="Proteomes" id="UP001589774"/>
    </source>
</evidence>
<accession>A0ABV6HI34</accession>
<evidence type="ECO:0000313" key="1">
    <source>
        <dbReference type="EMBL" id="MFC0318522.1"/>
    </source>
</evidence>
<dbReference type="RefSeq" id="WP_013666075.1">
    <property type="nucleotide sequence ID" value="NZ_JBHLWO010000002.1"/>
</dbReference>
<name>A0ABV6HI34_9SPHI</name>
<dbReference type="Proteomes" id="UP001589774">
    <property type="component" value="Unassembled WGS sequence"/>
</dbReference>
<gene>
    <name evidence="1" type="ORF">ACFFI0_09385</name>
</gene>
<dbReference type="InterPro" id="IPR058060">
    <property type="entry name" value="HYC_CC_PP"/>
</dbReference>
<dbReference type="Pfam" id="PF26622">
    <property type="entry name" value="DUF8199"/>
    <property type="match status" value="1"/>
</dbReference>
<organism evidence="1 2">
    <name type="scientific">Olivibacter oleidegradans</name>
    <dbReference type="NCBI Taxonomy" id="760123"/>
    <lineage>
        <taxon>Bacteria</taxon>
        <taxon>Pseudomonadati</taxon>
        <taxon>Bacteroidota</taxon>
        <taxon>Sphingobacteriia</taxon>
        <taxon>Sphingobacteriales</taxon>
        <taxon>Sphingobacteriaceae</taxon>
        <taxon>Olivibacter</taxon>
    </lineage>
</organism>
<dbReference type="InterPro" id="IPR058512">
    <property type="entry name" value="DUF8199"/>
</dbReference>